<sequence length="1488" mass="168876">MEDIACIRREHGLDLNTTDEQARRALESLRTNLSNSLKNLSEELYTKDLHFVLEFIQNADDNSYARGVTPTLGLRLNNSLGLITIRCNEVGFTSQNVRAICSVGRSTKQNIQGYIGEKGIGFKAVFSVASIVYILSGKYSFKFDNSGPGELGMIAPIWTTEHPVQRGWTTFHLVIRPSVDLSNLSRKLAEVEPTLLLFLRKLRQLDVVINGQLRHLSRTDMPNGITVLTSGAETRRYITVKHVATNLPFDAKRLNVDESEVVLAFPVSSTGEPIINDQNVHTFLPLRSFGFSFIIQADFLTTSNREDIISNRPWNSALRDAIPIAFHRALQKFHGRAELTYNWLQYIPRHVPNDFMMPIITGIKERIQLRGENGDLHPPNGLLIVPQEYQTESSEPLIPERHMGSSRYLDSGYNTSRDAAVLNYLGVKTMTPDNFISGLESMGHEVRKNDNAWFDRTCSALRSLANQWRSSYKGRIRNLCLVPLEGGSWVTACASDIFFVDTSLSDVPEDLPLRFVRRYPPLPQEHRRLLEDLGVKVASSSEIASQILSLHRQYGSTPGTTTVLSHAKFIFHYTPSSSASLKVRCRDGSVRDGTDVYMDYPFAQAKLPLSEILEPYGAPFLHHDYYVAFHGTLDAQRWFQWLRDVLCICISPYFDGYRFCSEFRNFVAHPRASTQVLRTLRDYWPLLQPELQQSEAAMKELSAIQVMCSDTQRHRLDETYLGRSNLRRRFPDLLFANVEDVESSDWNFLTSLGVTFDVGGMFYLKRLIERSREKRPVTLEEVLDLYGQISARFDDEGNECRIRQAFQDNAIIYIPPPTRNAQGAPDTLGLWLSSKDVFWNGPHSVFSKIILTSFSHYDPLRKFFFEQLRIPSCPDDILLSELRIVEKKFQGRPLTSEEHRLVFNLLEDVSLSIPSGRTTKEEKPQVVHWVANLKTLGVFPGTAPTKDVCLYKPAQLYNPLGSGHLYDLFSGKVPMLVAPNEEKLGRLHALLSSAACDDMKTLYDEVRRDILHHDASGLRVDVPLSERYLSRLEALKRLVLWKPRSSSSIVKLTDLIVYKVDKLSCRYTIGDFAIDTEPQALVLSIDQEGSRLVVWQGTNGQDAKDRDDDFEFAIAFGHEWKIDFEAVHMVLLLQEKYLAMHEVPDLASLIDPLNRPSSKWSSDAQASSLAIDTLKIESASQHPEPRPPATSRISQAQAEARPQPSFEVEWNTRIIEYDAELRNIVRLEDLNLGHLDGQFANLSIHPSSFPDNTNTSMYYTGSQEAGSSVDLKVHLESAFPESPSPEPFTFNARSYRKASSGSRGHRTTGAMPNSVGEEFTTGALGELYIFYLLSKKLPQFTAENWTSEMRYHASACKLDRFTGDSTADFYYEDAAGVLTKLLLGEESSLTKKWSTRYPRYHLEVKATTGNQYTPFHLSRKQLETASKMTIRDLNAVPEDVYVLIRVWNVRTNDLQQVQYQAYLDPHRLLYNGKLRIESEDGVSVVIRE</sequence>
<proteinExistence type="predicted"/>
<organism evidence="1 2">
    <name type="scientific">Irpex rosettiformis</name>
    <dbReference type="NCBI Taxonomy" id="378272"/>
    <lineage>
        <taxon>Eukaryota</taxon>
        <taxon>Fungi</taxon>
        <taxon>Dikarya</taxon>
        <taxon>Basidiomycota</taxon>
        <taxon>Agaricomycotina</taxon>
        <taxon>Agaricomycetes</taxon>
        <taxon>Polyporales</taxon>
        <taxon>Irpicaceae</taxon>
        <taxon>Irpex</taxon>
    </lineage>
</organism>
<reference evidence="1" key="1">
    <citation type="journal article" date="2021" name="Environ. Microbiol.">
        <title>Gene family expansions and transcriptome signatures uncover fungal adaptations to wood decay.</title>
        <authorList>
            <person name="Hage H."/>
            <person name="Miyauchi S."/>
            <person name="Viragh M."/>
            <person name="Drula E."/>
            <person name="Min B."/>
            <person name="Chaduli D."/>
            <person name="Navarro D."/>
            <person name="Favel A."/>
            <person name="Norest M."/>
            <person name="Lesage-Meessen L."/>
            <person name="Balint B."/>
            <person name="Merenyi Z."/>
            <person name="de Eugenio L."/>
            <person name="Morin E."/>
            <person name="Martinez A.T."/>
            <person name="Baldrian P."/>
            <person name="Stursova M."/>
            <person name="Martinez M.J."/>
            <person name="Novotny C."/>
            <person name="Magnuson J.K."/>
            <person name="Spatafora J.W."/>
            <person name="Maurice S."/>
            <person name="Pangilinan J."/>
            <person name="Andreopoulos W."/>
            <person name="LaButti K."/>
            <person name="Hundley H."/>
            <person name="Na H."/>
            <person name="Kuo A."/>
            <person name="Barry K."/>
            <person name="Lipzen A."/>
            <person name="Henrissat B."/>
            <person name="Riley R."/>
            <person name="Ahrendt S."/>
            <person name="Nagy L.G."/>
            <person name="Grigoriev I.V."/>
            <person name="Martin F."/>
            <person name="Rosso M.N."/>
        </authorList>
    </citation>
    <scope>NUCLEOTIDE SEQUENCE</scope>
    <source>
        <strain evidence="1">CBS 384.51</strain>
    </source>
</reference>
<evidence type="ECO:0000313" key="1">
    <source>
        <dbReference type="EMBL" id="KAI0086830.1"/>
    </source>
</evidence>
<dbReference type="EMBL" id="MU274921">
    <property type="protein sequence ID" value="KAI0086830.1"/>
    <property type="molecule type" value="Genomic_DNA"/>
</dbReference>
<evidence type="ECO:0000313" key="2">
    <source>
        <dbReference type="Proteomes" id="UP001055072"/>
    </source>
</evidence>
<comment type="caution">
    <text evidence="1">The sequence shown here is derived from an EMBL/GenBank/DDBJ whole genome shotgun (WGS) entry which is preliminary data.</text>
</comment>
<protein>
    <submittedName>
        <fullName evidence="1">Uncharacterized protein</fullName>
    </submittedName>
</protein>
<dbReference type="Proteomes" id="UP001055072">
    <property type="component" value="Unassembled WGS sequence"/>
</dbReference>
<accession>A0ACB8TXU9</accession>
<name>A0ACB8TXU9_9APHY</name>
<gene>
    <name evidence="1" type="ORF">BDY19DRAFT_995572</name>
</gene>
<keyword evidence="2" id="KW-1185">Reference proteome</keyword>